<feature type="domain" description="CAP-Gly" evidence="3">
    <location>
        <begin position="895"/>
        <end position="937"/>
    </location>
</feature>
<dbReference type="Gene3D" id="2.30.30.190">
    <property type="entry name" value="CAP Gly-rich-like domain"/>
    <property type="match status" value="1"/>
</dbReference>
<feature type="region of interest" description="Disordered" evidence="1">
    <location>
        <begin position="777"/>
        <end position="857"/>
    </location>
</feature>
<dbReference type="PROSITE" id="PS50097">
    <property type="entry name" value="BTB"/>
    <property type="match status" value="2"/>
</dbReference>
<dbReference type="AlphaFoldDB" id="A0A077WQY4"/>
<dbReference type="SUPFAM" id="SSF74924">
    <property type="entry name" value="Cap-Gly domain"/>
    <property type="match status" value="1"/>
</dbReference>
<protein>
    <recommendedName>
        <fullName evidence="5">CAP-Gly domain-containing protein</fullName>
    </recommendedName>
</protein>
<gene>
    <name evidence="4" type="ORF">LRAMOSA10914</name>
</gene>
<evidence type="ECO:0000259" key="2">
    <source>
        <dbReference type="PROSITE" id="PS50097"/>
    </source>
</evidence>
<feature type="region of interest" description="Disordered" evidence="1">
    <location>
        <begin position="638"/>
        <end position="687"/>
    </location>
</feature>
<feature type="domain" description="BTB" evidence="2">
    <location>
        <begin position="25"/>
        <end position="91"/>
    </location>
</feature>
<name>A0A077WQY4_9FUNG</name>
<dbReference type="Gene3D" id="3.30.710.10">
    <property type="entry name" value="Potassium Channel Kv1.1, Chain A"/>
    <property type="match status" value="2"/>
</dbReference>
<dbReference type="CDD" id="cd18186">
    <property type="entry name" value="BTB_POZ_ZBTB_KLHL-like"/>
    <property type="match status" value="1"/>
</dbReference>
<dbReference type="InterPro" id="IPR000210">
    <property type="entry name" value="BTB/POZ_dom"/>
</dbReference>
<dbReference type="PROSITE" id="PS50245">
    <property type="entry name" value="CAP_GLY_2"/>
    <property type="match status" value="1"/>
</dbReference>
<dbReference type="Pfam" id="PF00651">
    <property type="entry name" value="BTB"/>
    <property type="match status" value="1"/>
</dbReference>
<feature type="compositionally biased region" description="Basic residues" evidence="1">
    <location>
        <begin position="836"/>
        <end position="850"/>
    </location>
</feature>
<evidence type="ECO:0000259" key="3">
    <source>
        <dbReference type="PROSITE" id="PS50245"/>
    </source>
</evidence>
<feature type="region of interest" description="Disordered" evidence="1">
    <location>
        <begin position="183"/>
        <end position="239"/>
    </location>
</feature>
<dbReference type="EMBL" id="LK023333">
    <property type="protein sequence ID" value="CDS09554.1"/>
    <property type="molecule type" value="Genomic_DNA"/>
</dbReference>
<organism evidence="4">
    <name type="scientific">Lichtheimia ramosa</name>
    <dbReference type="NCBI Taxonomy" id="688394"/>
    <lineage>
        <taxon>Eukaryota</taxon>
        <taxon>Fungi</taxon>
        <taxon>Fungi incertae sedis</taxon>
        <taxon>Mucoromycota</taxon>
        <taxon>Mucoromycotina</taxon>
        <taxon>Mucoromycetes</taxon>
        <taxon>Mucorales</taxon>
        <taxon>Lichtheimiaceae</taxon>
        <taxon>Lichtheimia</taxon>
    </lineage>
</organism>
<accession>A0A077WQY4</accession>
<feature type="compositionally biased region" description="Low complexity" evidence="1">
    <location>
        <begin position="784"/>
        <end position="801"/>
    </location>
</feature>
<feature type="compositionally biased region" description="Low complexity" evidence="1">
    <location>
        <begin position="230"/>
        <end position="239"/>
    </location>
</feature>
<dbReference type="InterPro" id="IPR036859">
    <property type="entry name" value="CAP-Gly_dom_sf"/>
</dbReference>
<dbReference type="SMART" id="SM01052">
    <property type="entry name" value="CAP_GLY"/>
    <property type="match status" value="1"/>
</dbReference>
<reference evidence="4" key="1">
    <citation type="journal article" date="2014" name="Genome Announc.">
        <title>De novo whole-genome sequence and genome annotation of Lichtheimia ramosa.</title>
        <authorList>
            <person name="Linde J."/>
            <person name="Schwartze V."/>
            <person name="Binder U."/>
            <person name="Lass-Florl C."/>
            <person name="Voigt K."/>
            <person name="Horn F."/>
        </authorList>
    </citation>
    <scope>NUCLEOTIDE SEQUENCE</scope>
    <source>
        <strain evidence="4">JMRC FSU:6197</strain>
    </source>
</reference>
<dbReference type="InterPro" id="IPR000938">
    <property type="entry name" value="CAP-Gly_domain"/>
</dbReference>
<feature type="compositionally biased region" description="Low complexity" evidence="1">
    <location>
        <begin position="183"/>
        <end position="206"/>
    </location>
</feature>
<dbReference type="Pfam" id="PF01302">
    <property type="entry name" value="CAP_GLY"/>
    <property type="match status" value="1"/>
</dbReference>
<dbReference type="InterPro" id="IPR011333">
    <property type="entry name" value="SKP1/BTB/POZ_sf"/>
</dbReference>
<dbReference type="SUPFAM" id="SSF54695">
    <property type="entry name" value="POZ domain"/>
    <property type="match status" value="1"/>
</dbReference>
<sequence>MFKPPRKTLQKSLDTLLNNAQEYVADVYFDYPEGKLWAHRAILLARVPLSFQQRMCLTDKTTTIDIASLVPYSMCQTLLRYWYTANFHAEQSESIGSMISSGSTLSAASTKTSVSSMITDEMDSAATTAVRAEIEQLEKQLGCELVTTITSKSDFEQLVCDLERMHIDQLASDVHVVLFTPTTSAPSSSSSTPSTPTRRSTCLSSTGKEIPSILFTHTDSTPSSPPPSPMDQQQQQQRTSFPAHRFMLAAQSPYFYAMFCTQFRESSSSTVHLPGDLFTPAIAEATLRFFYTDSLKVRDLPNVLPPGRQRLAQKKYALRILQQMFPAGDYLGHGDTLCEAALYEMDLLCHGFKCVCADCAALLPSMLWFADKHAATMPTLRSALIALYSEPVHALAPLWSQQPFAILVGALALTDESLAEQALLTLFTNNNNTSTTESGLSTLIDELRKHTLENVTKHNAIHVLHSLHLCLSKLRGSNPFPTWSSSVLDILNPIVHHTVEMVASNFDFYCVEYPILLSCVDGIGHGFSVDFLEFLLNRVLTESIRDANAGILYQGIVRDLIGRQEMVQNVAVDGVLVDARKRCAEYLARRWVQVKAQKGFSRVEKEVMRHLSEDIGVPYRALTKPIESDFTTMFSFKSKPGKVKTKPLDDGTNRSSRSRRLSLSGLRRQHSNSALKKSSHEDLKQLTRTRSLSNDMVLSRPVISDTLSAESINKLAEKGLSSQPLIRLLSLESEARRQRQEGLSSSSSSSCHHHSRSQSLPTSLADALLPLDLPIHQNNKSVSDKTTSSNTPNDTPTSPRPSRLKFELPTTPLRAKAPMQKPFLAPSAAPNEHSKSGGRRGRPRSPHKSRWGFGGGSSDISDDDELITMVTPVIGAKVELLRRPLPTLGMIKFVGHVNFAKGIWVGVELESRLGTNDGQVEGVRYFRTDPQRGVFVKIDDFKVVSLPNNDGAPLTI</sequence>
<evidence type="ECO:0000256" key="1">
    <source>
        <dbReference type="SAM" id="MobiDB-lite"/>
    </source>
</evidence>
<dbReference type="OrthoDB" id="2130750at2759"/>
<proteinExistence type="predicted"/>
<evidence type="ECO:0000313" key="4">
    <source>
        <dbReference type="EMBL" id="CDS09554.1"/>
    </source>
</evidence>
<evidence type="ECO:0008006" key="5">
    <source>
        <dbReference type="Google" id="ProtNLM"/>
    </source>
</evidence>
<feature type="domain" description="BTB" evidence="2">
    <location>
        <begin position="241"/>
        <end position="299"/>
    </location>
</feature>
<feature type="region of interest" description="Disordered" evidence="1">
    <location>
        <begin position="737"/>
        <end position="761"/>
    </location>
</feature>
<dbReference type="PANTHER" id="PTHR24413">
    <property type="entry name" value="SPECKLE-TYPE POZ PROTEIN"/>
    <property type="match status" value="1"/>
</dbReference>